<keyword evidence="3" id="KW-1185">Reference proteome</keyword>
<accession>A0A813A837</accession>
<dbReference type="AlphaFoldDB" id="A0A813A837"/>
<gene>
    <name evidence="2" type="ORF">SNEC2469_LOCUS27125</name>
</gene>
<reference evidence="2" key="1">
    <citation type="submission" date="2021-02" db="EMBL/GenBank/DDBJ databases">
        <authorList>
            <person name="Dougan E. K."/>
            <person name="Rhodes N."/>
            <person name="Thang M."/>
            <person name="Chan C."/>
        </authorList>
    </citation>
    <scope>NUCLEOTIDE SEQUENCE</scope>
</reference>
<feature type="region of interest" description="Disordered" evidence="1">
    <location>
        <begin position="211"/>
        <end position="300"/>
    </location>
</feature>
<name>A0A813A837_9DINO</name>
<evidence type="ECO:0000313" key="2">
    <source>
        <dbReference type="EMBL" id="CAE7859165.1"/>
    </source>
</evidence>
<organism evidence="2 3">
    <name type="scientific">Symbiodinium necroappetens</name>
    <dbReference type="NCBI Taxonomy" id="1628268"/>
    <lineage>
        <taxon>Eukaryota</taxon>
        <taxon>Sar</taxon>
        <taxon>Alveolata</taxon>
        <taxon>Dinophyceae</taxon>
        <taxon>Suessiales</taxon>
        <taxon>Symbiodiniaceae</taxon>
        <taxon>Symbiodinium</taxon>
    </lineage>
</organism>
<dbReference type="Proteomes" id="UP000601435">
    <property type="component" value="Unassembled WGS sequence"/>
</dbReference>
<proteinExistence type="predicted"/>
<comment type="caution">
    <text evidence="2">The sequence shown here is derived from an EMBL/GenBank/DDBJ whole genome shotgun (WGS) entry which is preliminary data.</text>
</comment>
<evidence type="ECO:0000256" key="1">
    <source>
        <dbReference type="SAM" id="MobiDB-lite"/>
    </source>
</evidence>
<sequence length="439" mass="48652">MADLVTQRKEMYEAEKVGPGRPLKLDEGQEVTGQSAPLSEEGNLACMTTIDISRIGYHEVVLLQDPNEMQEYVERVASEMQPGLSLVLKGSFADKSALEDFLMQCSHGEFRYQKALQVARCVRLPSLHKLLDELPTLPWVEVQRPLEQVYEALLGQREDVDETATVLHLCLRSMKQLKPGSQASTLRGPPVWTFETSRQSSPEIFVTAGAAGASHRFLPPEQRPRQRTDTADSVQAKGPHQAGLEGEHEGQVSDDEAPASEESTGDDQETEALARQEGLSDRRSDASFSSSSLNEEPLREAGFEDATVGMSEPLTEEGYQAVASLRSGPAMAAFVRRVLMEEGGEVISSAGLLDFAQGFSGELGQPQSFVALQEALLRSPNWARFQTVNQGKLFVDRWFDGASKVFSVRHNIELNKYLAIVAEYPEHFQQHVETRRDNF</sequence>
<protein>
    <submittedName>
        <fullName evidence="2">Uncharacterized protein</fullName>
    </submittedName>
</protein>
<evidence type="ECO:0000313" key="3">
    <source>
        <dbReference type="Proteomes" id="UP000601435"/>
    </source>
</evidence>
<dbReference type="EMBL" id="CAJNJA010056585">
    <property type="protein sequence ID" value="CAE7859165.1"/>
    <property type="molecule type" value="Genomic_DNA"/>
</dbReference>
<feature type="compositionally biased region" description="Basic and acidic residues" evidence="1">
    <location>
        <begin position="272"/>
        <end position="285"/>
    </location>
</feature>
<feature type="region of interest" description="Disordered" evidence="1">
    <location>
        <begin position="1"/>
        <end position="35"/>
    </location>
</feature>
<feature type="compositionally biased region" description="Basic and acidic residues" evidence="1">
    <location>
        <begin position="1"/>
        <end position="27"/>
    </location>
</feature>
<dbReference type="OrthoDB" id="10530971at2759"/>
<feature type="compositionally biased region" description="Acidic residues" evidence="1">
    <location>
        <begin position="252"/>
        <end position="270"/>
    </location>
</feature>